<evidence type="ECO:0000256" key="7">
    <source>
        <dbReference type="ARBA" id="ARBA00023300"/>
    </source>
</evidence>
<dbReference type="GO" id="GO:0005829">
    <property type="term" value="C:cytosol"/>
    <property type="evidence" value="ECO:0007669"/>
    <property type="project" value="TreeGrafter"/>
</dbReference>
<dbReference type="InterPro" id="IPR018129">
    <property type="entry name" value="PEP_COase_Lys_AS"/>
</dbReference>
<comment type="function">
    <text evidence="1 9">Forms oxaloacetate, a four-carbon dicarboxylic acid source for the tricarboxylic acid cycle.</text>
</comment>
<keyword evidence="7 9" id="KW-0120">Carbon dioxide fixation</keyword>
<dbReference type="Proteomes" id="UP000006640">
    <property type="component" value="Chromosome"/>
</dbReference>
<dbReference type="HAMAP" id="MF_00595">
    <property type="entry name" value="PEPcase_type1"/>
    <property type="match status" value="1"/>
</dbReference>
<proteinExistence type="inferred from homology"/>
<dbReference type="GO" id="GO:0015977">
    <property type="term" value="P:carbon fixation"/>
    <property type="evidence" value="ECO:0007669"/>
    <property type="project" value="UniProtKB-UniRule"/>
</dbReference>
<dbReference type="InterPro" id="IPR015813">
    <property type="entry name" value="Pyrv/PenolPyrv_kinase-like_dom"/>
</dbReference>
<evidence type="ECO:0000256" key="1">
    <source>
        <dbReference type="ARBA" id="ARBA00003670"/>
    </source>
</evidence>
<dbReference type="PRINTS" id="PR00150">
    <property type="entry name" value="PEPCARBXLASE"/>
</dbReference>
<comment type="subunit">
    <text evidence="9">Homotetramer.</text>
</comment>
<evidence type="ECO:0000256" key="10">
    <source>
        <dbReference type="PROSITE-ProRule" id="PRU10111"/>
    </source>
</evidence>
<dbReference type="eggNOG" id="COG2352">
    <property type="taxonomic scope" value="Bacteria"/>
</dbReference>
<evidence type="ECO:0000256" key="9">
    <source>
        <dbReference type="HAMAP-Rule" id="MF_00595"/>
    </source>
</evidence>
<gene>
    <name evidence="9" type="primary">ppc</name>
    <name evidence="12" type="ordered locus">Tbis_0701</name>
</gene>
<feature type="active site" evidence="9 10">
    <location>
        <position position="162"/>
    </location>
</feature>
<dbReference type="EMBL" id="CP001874">
    <property type="protein sequence ID" value="ADG87426.1"/>
    <property type="molecule type" value="Genomic_DNA"/>
</dbReference>
<feature type="region of interest" description="Disordered" evidence="11">
    <location>
        <begin position="1"/>
        <end position="21"/>
    </location>
</feature>
<dbReference type="STRING" id="469371.Tbis_0701"/>
<dbReference type="InterPro" id="IPR021135">
    <property type="entry name" value="PEP_COase"/>
</dbReference>
<evidence type="ECO:0000256" key="11">
    <source>
        <dbReference type="SAM" id="MobiDB-lite"/>
    </source>
</evidence>
<dbReference type="GO" id="GO:0006099">
    <property type="term" value="P:tricarboxylic acid cycle"/>
    <property type="evidence" value="ECO:0007669"/>
    <property type="project" value="InterPro"/>
</dbReference>
<dbReference type="Gene3D" id="1.20.1440.90">
    <property type="entry name" value="Phosphoenolpyruvate/pyruvate domain"/>
    <property type="match status" value="1"/>
</dbReference>
<name>D6Y5T0_THEBD</name>
<dbReference type="GO" id="GO:0008964">
    <property type="term" value="F:phosphoenolpyruvate carboxylase activity"/>
    <property type="evidence" value="ECO:0007669"/>
    <property type="project" value="UniProtKB-UniRule"/>
</dbReference>
<evidence type="ECO:0000256" key="4">
    <source>
        <dbReference type="ARBA" id="ARBA00022419"/>
    </source>
</evidence>
<evidence type="ECO:0000256" key="8">
    <source>
        <dbReference type="ARBA" id="ARBA00048995"/>
    </source>
</evidence>
<evidence type="ECO:0000313" key="12">
    <source>
        <dbReference type="EMBL" id="ADG87426.1"/>
    </source>
</evidence>
<dbReference type="SUPFAM" id="SSF51621">
    <property type="entry name" value="Phosphoenolpyruvate/pyruvate domain"/>
    <property type="match status" value="1"/>
</dbReference>
<dbReference type="PANTHER" id="PTHR30523">
    <property type="entry name" value="PHOSPHOENOLPYRUVATE CARBOXYLASE"/>
    <property type="match status" value="1"/>
</dbReference>
<dbReference type="AlphaFoldDB" id="D6Y5T0"/>
<evidence type="ECO:0000256" key="5">
    <source>
        <dbReference type="ARBA" id="ARBA00022842"/>
    </source>
</evidence>
<reference evidence="12 13" key="1">
    <citation type="submission" date="2010-01" db="EMBL/GenBank/DDBJ databases">
        <title>The complete genome of Thermobispora bispora DSM 43833.</title>
        <authorList>
            <consortium name="US DOE Joint Genome Institute (JGI-PGF)"/>
            <person name="Lucas S."/>
            <person name="Copeland A."/>
            <person name="Lapidus A."/>
            <person name="Glavina del Rio T."/>
            <person name="Dalin E."/>
            <person name="Tice H."/>
            <person name="Bruce D."/>
            <person name="Goodwin L."/>
            <person name="Pitluck S."/>
            <person name="Kyrpides N."/>
            <person name="Mavromatis K."/>
            <person name="Ivanova N."/>
            <person name="Mikhailova N."/>
            <person name="Chertkov O."/>
            <person name="Brettin T."/>
            <person name="Detter J.C."/>
            <person name="Han C."/>
            <person name="Larimer F."/>
            <person name="Land M."/>
            <person name="Hauser L."/>
            <person name="Markowitz V."/>
            <person name="Cheng J.-F."/>
            <person name="Hugenholtz P."/>
            <person name="Woyke T."/>
            <person name="Wu D."/>
            <person name="Jando M."/>
            <person name="Schneider S."/>
            <person name="Klenk H.-P."/>
            <person name="Eisen J.A."/>
        </authorList>
    </citation>
    <scope>NUCLEOTIDE SEQUENCE [LARGE SCALE GENOMIC DNA]</scope>
    <source>
        <strain evidence="13">ATCC 19993 / DSM 43833 / CBS 139.67 / JCM 10125 / KCTC 9307 / NBRC 14880 / R51</strain>
    </source>
</reference>
<dbReference type="PROSITE" id="PS00781">
    <property type="entry name" value="PEPCASE_1"/>
    <property type="match status" value="1"/>
</dbReference>
<feature type="active site" evidence="9">
    <location>
        <position position="552"/>
    </location>
</feature>
<keyword evidence="12" id="KW-0670">Pyruvate</keyword>
<comment type="catalytic activity">
    <reaction evidence="8 9">
        <text>oxaloacetate + phosphate = phosphoenolpyruvate + hydrogencarbonate</text>
        <dbReference type="Rhea" id="RHEA:28370"/>
        <dbReference type="ChEBI" id="CHEBI:16452"/>
        <dbReference type="ChEBI" id="CHEBI:17544"/>
        <dbReference type="ChEBI" id="CHEBI:43474"/>
        <dbReference type="ChEBI" id="CHEBI:58702"/>
        <dbReference type="EC" id="4.1.1.31"/>
    </reaction>
</comment>
<accession>D6Y5T0</accession>
<dbReference type="Pfam" id="PF00311">
    <property type="entry name" value="PEPcase"/>
    <property type="match status" value="2"/>
</dbReference>
<evidence type="ECO:0000256" key="6">
    <source>
        <dbReference type="ARBA" id="ARBA00023239"/>
    </source>
</evidence>
<comment type="similarity">
    <text evidence="2 9">Belongs to the PEPCase type 1 family.</text>
</comment>
<comment type="cofactor">
    <cofactor evidence="9">
        <name>Mg(2+)</name>
        <dbReference type="ChEBI" id="CHEBI:18420"/>
    </cofactor>
</comment>
<keyword evidence="6 9" id="KW-0456">Lyase</keyword>
<organism evidence="12 13">
    <name type="scientific">Thermobispora bispora (strain ATCC 19993 / DSM 43833 / CBS 139.67 / JCM 10125 / KCTC 9307 / NBRC 14880 / R51)</name>
    <dbReference type="NCBI Taxonomy" id="469371"/>
    <lineage>
        <taxon>Bacteria</taxon>
        <taxon>Bacillati</taxon>
        <taxon>Actinomycetota</taxon>
        <taxon>Actinomycetes</taxon>
        <taxon>Streptosporangiales</taxon>
        <taxon>Streptosporangiaceae</taxon>
        <taxon>Thermobispora</taxon>
    </lineage>
</organism>
<dbReference type="GO" id="GO:0006107">
    <property type="term" value="P:oxaloacetate metabolic process"/>
    <property type="evidence" value="ECO:0007669"/>
    <property type="project" value="UniProtKB-UniRule"/>
</dbReference>
<evidence type="ECO:0000256" key="3">
    <source>
        <dbReference type="ARBA" id="ARBA00012305"/>
    </source>
</evidence>
<protein>
    <recommendedName>
        <fullName evidence="4 9">Phosphoenolpyruvate carboxylase</fullName>
        <shortName evidence="9">PEPC</shortName>
        <shortName evidence="9">PEPCase</shortName>
        <ecNumber evidence="3 9">4.1.1.31</ecNumber>
    </recommendedName>
</protein>
<dbReference type="KEGG" id="tbi:Tbis_0701"/>
<dbReference type="HOGENOM" id="CLU_006557_2_0_11"/>
<sequence length="890" mass="97926">MAAIAHTAANGAPEPGSEGVSERLDAVAEMPDELRADVRLLGELLGQVIAEQGGPDLLADVERLRKAVIAAKRGETTADEIAAMVAEWPIDRAVQIARAFTCYFHLVNLAEEHHRIRSLRQRDQGGVPLRESIAEAVERLRDDERLGDLIENLEFHPVLTAHPTEARRRAIVTAIQRISAQLGVYRTAAGASEREEAKRRLIEEIDILWRTAQLRPTKLDPLDEVRTAMAVFDETLFRVVPKIYRTLDAALAPGTGTREPRARAFIRFGSWIGGDRDGNPYVTARVTREAIQIQAEHVLIALENATSRIGRALTVANLFTPPSAELSAAIAQAEGDHPDLMSELAKRSPREPHRQWLLFVAARIAATRRRDLDLAYRSPDELLADLRLVQRSLRDAGAVRQAYGELQHLIWQVETFGFHLAELEIRQHSEVHAVALKEIASGSLSERTEEVLATFRTIAWIQERFGVAACSRYIVSFTRSAADIAAVYELARHALGDRAPVLDVVPLFESGDDLEHAPEVLDGMLRLEPVRERLAANGRRLEVMLGYSDSAKEIGPAAATLRLYDAQAALAEWARANDIRLTLFHGRGGALGRGGGPANRAVLAQAPGSVAGRFKVTEQGEVIFARYGHAEIARRHIEQVTNAVLLASTPAVESKAAEAAARFRELAELVAAASERAYRALVEAPGFPEWFALVSPLEEIGRLRIGSRPPRRGLGAPRSLDDLRAIPWVFAWAQTRVNLPGWYGLGSGLAAAEASRGMDELRAAYREWPLFASMMDNAEMSLAKTDRAIAARYLALGGREDFAEQVLGEYDLTRRLVLEVTGHRRLLENRRVLSRAVQLRNPYVDALSHLQLRALAALRAGGLSETERERLSTLLLLSVNGVAAGLQNTG</sequence>
<evidence type="ECO:0000313" key="13">
    <source>
        <dbReference type="Proteomes" id="UP000006640"/>
    </source>
</evidence>
<evidence type="ECO:0000256" key="2">
    <source>
        <dbReference type="ARBA" id="ARBA00008346"/>
    </source>
</evidence>
<keyword evidence="5 9" id="KW-0460">Magnesium</keyword>
<dbReference type="GO" id="GO:0000287">
    <property type="term" value="F:magnesium ion binding"/>
    <property type="evidence" value="ECO:0007669"/>
    <property type="project" value="UniProtKB-UniRule"/>
</dbReference>
<dbReference type="RefSeq" id="WP_013130959.1">
    <property type="nucleotide sequence ID" value="NC_014165.1"/>
</dbReference>
<dbReference type="InterPro" id="IPR022805">
    <property type="entry name" value="PEP_COase_bac/pln-type"/>
</dbReference>
<dbReference type="EC" id="4.1.1.31" evidence="3 9"/>
<dbReference type="PANTHER" id="PTHR30523:SF6">
    <property type="entry name" value="PHOSPHOENOLPYRUVATE CARBOXYLASE"/>
    <property type="match status" value="1"/>
</dbReference>
<keyword evidence="13" id="KW-1185">Reference proteome</keyword>